<feature type="non-terminal residue" evidence="1">
    <location>
        <position position="1"/>
    </location>
</feature>
<gene>
    <name evidence="1" type="ORF">BN2614_LOCUS4</name>
</gene>
<proteinExistence type="predicted"/>
<dbReference type="EMBL" id="CYRY02008746">
    <property type="protein sequence ID" value="VCW77394.1"/>
    <property type="molecule type" value="Genomic_DNA"/>
</dbReference>
<evidence type="ECO:0000313" key="2">
    <source>
        <dbReference type="Proteomes" id="UP000269945"/>
    </source>
</evidence>
<name>A0A9X9LN86_GULGU</name>
<sequence length="62" mass="6709">SSPGLAARRPRRVLLARIPASPDPQGPSVHTPTWVSRPGLLSHPHEVPDVQLAHRVGHTQTL</sequence>
<accession>A0A9X9LN86</accession>
<comment type="caution">
    <text evidence="1">The sequence shown here is derived from an EMBL/GenBank/DDBJ whole genome shotgun (WGS) entry which is preliminary data.</text>
</comment>
<protein>
    <submittedName>
        <fullName evidence="1">Uncharacterized protein</fullName>
    </submittedName>
</protein>
<keyword evidence="2" id="KW-1185">Reference proteome</keyword>
<reference evidence="1 2" key="1">
    <citation type="submission" date="2018-10" db="EMBL/GenBank/DDBJ databases">
        <authorList>
            <person name="Ekblom R."/>
            <person name="Jareborg N."/>
        </authorList>
    </citation>
    <scope>NUCLEOTIDE SEQUENCE [LARGE SCALE GENOMIC DNA]</scope>
    <source>
        <tissue evidence="1">Muscle</tissue>
    </source>
</reference>
<organism evidence="1 2">
    <name type="scientific">Gulo gulo</name>
    <name type="common">Wolverine</name>
    <name type="synonym">Gluton</name>
    <dbReference type="NCBI Taxonomy" id="48420"/>
    <lineage>
        <taxon>Eukaryota</taxon>
        <taxon>Metazoa</taxon>
        <taxon>Chordata</taxon>
        <taxon>Craniata</taxon>
        <taxon>Vertebrata</taxon>
        <taxon>Euteleostomi</taxon>
        <taxon>Mammalia</taxon>
        <taxon>Eutheria</taxon>
        <taxon>Laurasiatheria</taxon>
        <taxon>Carnivora</taxon>
        <taxon>Caniformia</taxon>
        <taxon>Musteloidea</taxon>
        <taxon>Mustelidae</taxon>
        <taxon>Guloninae</taxon>
        <taxon>Gulo</taxon>
    </lineage>
</organism>
<dbReference type="Proteomes" id="UP000269945">
    <property type="component" value="Unassembled WGS sequence"/>
</dbReference>
<dbReference type="AlphaFoldDB" id="A0A9X9LN86"/>
<evidence type="ECO:0000313" key="1">
    <source>
        <dbReference type="EMBL" id="VCW77394.1"/>
    </source>
</evidence>